<dbReference type="PANTHER" id="PTHR28027:SF1">
    <property type="entry name" value="CAMP INDEPENDENT REGULATORY PROTEIN (AFU_ORTHOLOGUE AFUA_3G09640)"/>
    <property type="match status" value="1"/>
</dbReference>
<protein>
    <recommendedName>
        <fullName evidence="4">cAMP-independent regulatory protein pac2</fullName>
    </recommendedName>
</protein>
<dbReference type="Proteomes" id="UP001375240">
    <property type="component" value="Unassembled WGS sequence"/>
</dbReference>
<feature type="compositionally biased region" description="Pro residues" evidence="1">
    <location>
        <begin position="259"/>
        <end position="273"/>
    </location>
</feature>
<evidence type="ECO:0000313" key="3">
    <source>
        <dbReference type="Proteomes" id="UP001375240"/>
    </source>
</evidence>
<dbReference type="AlphaFoldDB" id="A0AAV9V015"/>
<evidence type="ECO:0000313" key="2">
    <source>
        <dbReference type="EMBL" id="KAK6352789.1"/>
    </source>
</evidence>
<proteinExistence type="predicted"/>
<accession>A0AAV9V015</accession>
<feature type="region of interest" description="Disordered" evidence="1">
    <location>
        <begin position="253"/>
        <end position="278"/>
    </location>
</feature>
<evidence type="ECO:0000256" key="1">
    <source>
        <dbReference type="SAM" id="MobiDB-lite"/>
    </source>
</evidence>
<dbReference type="InterPro" id="IPR018608">
    <property type="entry name" value="Gti1/Pac2"/>
</dbReference>
<feature type="compositionally biased region" description="Low complexity" evidence="1">
    <location>
        <begin position="402"/>
        <end position="415"/>
    </location>
</feature>
<reference evidence="2 3" key="1">
    <citation type="submission" date="2019-10" db="EMBL/GenBank/DDBJ databases">
        <authorList>
            <person name="Palmer J.M."/>
        </authorList>
    </citation>
    <scope>NUCLEOTIDE SEQUENCE [LARGE SCALE GENOMIC DNA]</scope>
    <source>
        <strain evidence="2 3">TWF696</strain>
    </source>
</reference>
<comment type="caution">
    <text evidence="2">The sequence shown here is derived from an EMBL/GenBank/DDBJ whole genome shotgun (WGS) entry which is preliminary data.</text>
</comment>
<dbReference type="EMBL" id="JAVHNQ010000003">
    <property type="protein sequence ID" value="KAK6352789.1"/>
    <property type="molecule type" value="Genomic_DNA"/>
</dbReference>
<dbReference type="PANTHER" id="PTHR28027">
    <property type="entry name" value="TRANSCRIPTIONAL REGULATOR MIT1"/>
    <property type="match status" value="1"/>
</dbReference>
<feature type="region of interest" description="Disordered" evidence="1">
    <location>
        <begin position="316"/>
        <end position="416"/>
    </location>
</feature>
<gene>
    <name evidence="2" type="ORF">TWF696_004792</name>
</gene>
<name>A0AAV9V015_9PEZI</name>
<sequence length="450" mass="48604">METYHGMVRSPMDAIILFEACRQGLLPRVQRRLSEKERQSIKSGSIFVWDEREAGMRRWTDGKSWSASRVSGSFLCYREMEGKRGGGSAFPSLPATTNGKSPDHGSDSDSDNKDGLAEGYRYKPDGLMKQSFSITTSTNQKLHLISYYARSQNMGELKQPSTDPQLKHIIPQPGVYPEQTLSDPPPQQPMHQPMPMPIAAPPALPVAAAPRSMLPSPFPPTQASAQAPHVAPDMQPPQLPAVSHLQGFNAVSSQVPSPYGWPPSPISTPPTNYPPNNTYPSSALPIPLTSPPAANIAVTKGPYDAALPAPPPTYPIMSSPLHYDQPPHPPHPPMQPLPSPLPHRPAAQSSIHLHPPGGASNFHHSPLPLLPPENSRFSSPGSGSSAFPNRTPPRPVDPWEPPANFSAEPAAAAGASLDVQDIPNEKLGFGEDARALRQLDRASFTHFGIR</sequence>
<feature type="region of interest" description="Disordered" evidence="1">
    <location>
        <begin position="84"/>
        <end position="121"/>
    </location>
</feature>
<evidence type="ECO:0008006" key="4">
    <source>
        <dbReference type="Google" id="ProtNLM"/>
    </source>
</evidence>
<feature type="compositionally biased region" description="Basic and acidic residues" evidence="1">
    <location>
        <begin position="101"/>
        <end position="121"/>
    </location>
</feature>
<dbReference type="GO" id="GO:0003677">
    <property type="term" value="F:DNA binding"/>
    <property type="evidence" value="ECO:0007669"/>
    <property type="project" value="TreeGrafter"/>
</dbReference>
<dbReference type="Pfam" id="PF09729">
    <property type="entry name" value="Gti1_Pac2"/>
    <property type="match status" value="1"/>
</dbReference>
<feature type="compositionally biased region" description="Low complexity" evidence="1">
    <location>
        <begin position="375"/>
        <end position="388"/>
    </location>
</feature>
<feature type="compositionally biased region" description="Pro residues" evidence="1">
    <location>
        <begin position="390"/>
        <end position="401"/>
    </location>
</feature>
<keyword evidence="3" id="KW-1185">Reference proteome</keyword>
<feature type="compositionally biased region" description="Pro residues" evidence="1">
    <location>
        <begin position="326"/>
        <end position="343"/>
    </location>
</feature>
<feature type="region of interest" description="Disordered" evidence="1">
    <location>
        <begin position="215"/>
        <end position="241"/>
    </location>
</feature>
<organism evidence="2 3">
    <name type="scientific">Orbilia brochopaga</name>
    <dbReference type="NCBI Taxonomy" id="3140254"/>
    <lineage>
        <taxon>Eukaryota</taxon>
        <taxon>Fungi</taxon>
        <taxon>Dikarya</taxon>
        <taxon>Ascomycota</taxon>
        <taxon>Pezizomycotina</taxon>
        <taxon>Orbiliomycetes</taxon>
        <taxon>Orbiliales</taxon>
        <taxon>Orbiliaceae</taxon>
        <taxon>Orbilia</taxon>
    </lineage>
</organism>